<evidence type="ECO:0000313" key="2">
    <source>
        <dbReference type="Proteomes" id="UP000789570"/>
    </source>
</evidence>
<keyword evidence="2" id="KW-1185">Reference proteome</keyword>
<dbReference type="AlphaFoldDB" id="A0A9N9BBM6"/>
<dbReference type="Proteomes" id="UP000789570">
    <property type="component" value="Unassembled WGS sequence"/>
</dbReference>
<dbReference type="EMBL" id="CAJVPQ010001551">
    <property type="protein sequence ID" value="CAG8558191.1"/>
    <property type="molecule type" value="Genomic_DNA"/>
</dbReference>
<proteinExistence type="predicted"/>
<reference evidence="1" key="1">
    <citation type="submission" date="2021-06" db="EMBL/GenBank/DDBJ databases">
        <authorList>
            <person name="Kallberg Y."/>
            <person name="Tangrot J."/>
            <person name="Rosling A."/>
        </authorList>
    </citation>
    <scope>NUCLEOTIDE SEQUENCE</scope>
    <source>
        <strain evidence="1">UK204</strain>
    </source>
</reference>
<feature type="non-terminal residue" evidence="1">
    <location>
        <position position="1"/>
    </location>
</feature>
<protein>
    <submittedName>
        <fullName evidence="1">9148_t:CDS:1</fullName>
    </submittedName>
</protein>
<comment type="caution">
    <text evidence="1">The sequence shown here is derived from an EMBL/GenBank/DDBJ whole genome shotgun (WGS) entry which is preliminary data.</text>
</comment>
<evidence type="ECO:0000313" key="1">
    <source>
        <dbReference type="EMBL" id="CAG8558191.1"/>
    </source>
</evidence>
<gene>
    <name evidence="1" type="ORF">FCALED_LOCUS6463</name>
</gene>
<name>A0A9N9BBM6_9GLOM</name>
<accession>A0A9N9BBM6</accession>
<dbReference type="OrthoDB" id="2414605at2759"/>
<organism evidence="1 2">
    <name type="scientific">Funneliformis caledonium</name>
    <dbReference type="NCBI Taxonomy" id="1117310"/>
    <lineage>
        <taxon>Eukaryota</taxon>
        <taxon>Fungi</taxon>
        <taxon>Fungi incertae sedis</taxon>
        <taxon>Mucoromycota</taxon>
        <taxon>Glomeromycotina</taxon>
        <taxon>Glomeromycetes</taxon>
        <taxon>Glomerales</taxon>
        <taxon>Glomeraceae</taxon>
        <taxon>Funneliformis</taxon>
    </lineage>
</organism>
<sequence>ASSESIKSASYVLSKQPQVNAFKLTYNFKSHKDSSQSESYDIEELKSDLHEVIVKLDKNKL</sequence>